<sequence>MSETIAQSVVPNKPKLYGHSQTKNMQGCMTTIEADFPLEKQATKITGVHPIDILTLQPEERKHLLEGFNTSIIADSNIVIRKAVPLRALTASCTKVHDLFQVRPKATQFRVYGKVNQKSIEKLLDIFTTEKLVDTKDIKLVVPDMSFVDGVLLYQACLALGIVYHHTKPLLNFLCAQVTAHDLSPEEMSTIVNRCPPQDPLFRHLANKLCHRRFKKQIKDVAFEHWLAKKPTLQKAMSDIDQAHEKRRTAINERKCTWSSGNI</sequence>
<reference evidence="1" key="1">
    <citation type="submission" date="2020-01" db="EMBL/GenBank/DDBJ databases">
        <authorList>
            <consortium name="DOE Joint Genome Institute"/>
            <person name="Haridas S."/>
            <person name="Albert R."/>
            <person name="Binder M."/>
            <person name="Bloem J."/>
            <person name="Labutti K."/>
            <person name="Salamov A."/>
            <person name="Andreopoulos B."/>
            <person name="Baker S.E."/>
            <person name="Barry K."/>
            <person name="Bills G."/>
            <person name="Bluhm B.H."/>
            <person name="Cannon C."/>
            <person name="Castanera R."/>
            <person name="Culley D.E."/>
            <person name="Daum C."/>
            <person name="Ezra D."/>
            <person name="Gonzalez J.B."/>
            <person name="Henrissat B."/>
            <person name="Kuo A."/>
            <person name="Liang C."/>
            <person name="Lipzen A."/>
            <person name="Lutzoni F."/>
            <person name="Magnuson J."/>
            <person name="Mondo S."/>
            <person name="Nolan M."/>
            <person name="Ohm R."/>
            <person name="Pangilinan J."/>
            <person name="Park H.-J."/>
            <person name="Ramirez L."/>
            <person name="Alfaro M."/>
            <person name="Sun H."/>
            <person name="Tritt A."/>
            <person name="Yoshinaga Y."/>
            <person name="Zwiers L.-H."/>
            <person name="Turgeon B.G."/>
            <person name="Goodwin S.B."/>
            <person name="Spatafora J.W."/>
            <person name="Crous P.W."/>
            <person name="Grigoriev I.V."/>
        </authorList>
    </citation>
    <scope>NUCLEOTIDE SEQUENCE</scope>
    <source>
        <strain evidence="1">IPT5</strain>
    </source>
</reference>
<evidence type="ECO:0000313" key="1">
    <source>
        <dbReference type="EMBL" id="KAF2850169.1"/>
    </source>
</evidence>
<evidence type="ECO:0000313" key="2">
    <source>
        <dbReference type="Proteomes" id="UP000799423"/>
    </source>
</evidence>
<dbReference type="OrthoDB" id="3781812at2759"/>
<organism evidence="1 2">
    <name type="scientific">Plenodomus tracheiphilus IPT5</name>
    <dbReference type="NCBI Taxonomy" id="1408161"/>
    <lineage>
        <taxon>Eukaryota</taxon>
        <taxon>Fungi</taxon>
        <taxon>Dikarya</taxon>
        <taxon>Ascomycota</taxon>
        <taxon>Pezizomycotina</taxon>
        <taxon>Dothideomycetes</taxon>
        <taxon>Pleosporomycetidae</taxon>
        <taxon>Pleosporales</taxon>
        <taxon>Pleosporineae</taxon>
        <taxon>Leptosphaeriaceae</taxon>
        <taxon>Plenodomus</taxon>
    </lineage>
</organism>
<proteinExistence type="predicted"/>
<protein>
    <recommendedName>
        <fullName evidence="3">BTB domain-containing protein</fullName>
    </recommendedName>
</protein>
<dbReference type="Proteomes" id="UP000799423">
    <property type="component" value="Unassembled WGS sequence"/>
</dbReference>
<keyword evidence="2" id="KW-1185">Reference proteome</keyword>
<dbReference type="AlphaFoldDB" id="A0A6A7B741"/>
<gene>
    <name evidence="1" type="ORF">T440DRAFT_518644</name>
</gene>
<evidence type="ECO:0008006" key="3">
    <source>
        <dbReference type="Google" id="ProtNLM"/>
    </source>
</evidence>
<accession>A0A6A7B741</accession>
<name>A0A6A7B741_9PLEO</name>
<dbReference type="EMBL" id="MU006308">
    <property type="protein sequence ID" value="KAF2850169.1"/>
    <property type="molecule type" value="Genomic_DNA"/>
</dbReference>